<dbReference type="EMBL" id="BJXX01000029">
    <property type="protein sequence ID" value="GEN33211.1"/>
    <property type="molecule type" value="Genomic_DNA"/>
</dbReference>
<dbReference type="AlphaFoldDB" id="A0A511V531"/>
<gene>
    <name evidence="1" type="ORF">ADA01nite_06710</name>
</gene>
<dbReference type="Proteomes" id="UP000321157">
    <property type="component" value="Unassembled WGS sequence"/>
</dbReference>
<evidence type="ECO:0000313" key="1">
    <source>
        <dbReference type="EMBL" id="GEN33211.1"/>
    </source>
</evidence>
<protein>
    <submittedName>
        <fullName evidence="1">Uncharacterized protein</fullName>
    </submittedName>
</protein>
<reference evidence="1 2" key="1">
    <citation type="submission" date="2019-07" db="EMBL/GenBank/DDBJ databases">
        <title>Whole genome shotgun sequence of Aneurinibacillus danicus NBRC 102444.</title>
        <authorList>
            <person name="Hosoyama A."/>
            <person name="Uohara A."/>
            <person name="Ohji S."/>
            <person name="Ichikawa N."/>
        </authorList>
    </citation>
    <scope>NUCLEOTIDE SEQUENCE [LARGE SCALE GENOMIC DNA]</scope>
    <source>
        <strain evidence="1 2">NBRC 102444</strain>
    </source>
</reference>
<organism evidence="1 2">
    <name type="scientific">Aneurinibacillus danicus</name>
    <dbReference type="NCBI Taxonomy" id="267746"/>
    <lineage>
        <taxon>Bacteria</taxon>
        <taxon>Bacillati</taxon>
        <taxon>Bacillota</taxon>
        <taxon>Bacilli</taxon>
        <taxon>Bacillales</taxon>
        <taxon>Paenibacillaceae</taxon>
        <taxon>Aneurinibacillus group</taxon>
        <taxon>Aneurinibacillus</taxon>
    </lineage>
</organism>
<evidence type="ECO:0000313" key="2">
    <source>
        <dbReference type="Proteomes" id="UP000321157"/>
    </source>
</evidence>
<keyword evidence="2" id="KW-1185">Reference proteome</keyword>
<name>A0A511V531_9BACL</name>
<accession>A0A511V531</accession>
<proteinExistence type="predicted"/>
<comment type="caution">
    <text evidence="1">The sequence shown here is derived from an EMBL/GenBank/DDBJ whole genome shotgun (WGS) entry which is preliminary data.</text>
</comment>
<sequence length="57" mass="6791">MRFTKTEQIRPGEAATTATWMERRIGVVRAKEFDKDEKKGKIRRDCTVRVIKRINRL</sequence>